<feature type="compositionally biased region" description="Pro residues" evidence="8">
    <location>
        <begin position="276"/>
        <end position="286"/>
    </location>
</feature>
<keyword evidence="9" id="KW-1133">Transmembrane helix</keyword>
<feature type="compositionally biased region" description="Low complexity" evidence="8">
    <location>
        <begin position="406"/>
        <end position="443"/>
    </location>
</feature>
<dbReference type="PANTHER" id="PTHR47197">
    <property type="entry name" value="PROTEIN NIRF"/>
    <property type="match status" value="1"/>
</dbReference>
<dbReference type="InterPro" id="IPR015943">
    <property type="entry name" value="WD40/YVTN_repeat-like_dom_sf"/>
</dbReference>
<protein>
    <recommendedName>
        <fullName evidence="1">non-specific serine/threonine protein kinase</fullName>
        <ecNumber evidence="1">2.7.11.1</ecNumber>
    </recommendedName>
</protein>
<dbReference type="InterPro" id="IPR008271">
    <property type="entry name" value="Ser/Thr_kinase_AS"/>
</dbReference>
<evidence type="ECO:0000256" key="2">
    <source>
        <dbReference type="ARBA" id="ARBA00022527"/>
    </source>
</evidence>
<evidence type="ECO:0000256" key="6">
    <source>
        <dbReference type="ARBA" id="ARBA00022840"/>
    </source>
</evidence>
<dbReference type="NCBIfam" id="TIGR02276">
    <property type="entry name" value="beta_rpt_yvtn"/>
    <property type="match status" value="2"/>
</dbReference>
<dbReference type="Gene3D" id="2.130.10.10">
    <property type="entry name" value="YVTN repeat-like/Quinoprotein amine dehydrogenase"/>
    <property type="match status" value="3"/>
</dbReference>
<keyword evidence="6 7" id="KW-0067">ATP-binding</keyword>
<keyword evidence="12" id="KW-1185">Reference proteome</keyword>
<feature type="transmembrane region" description="Helical" evidence="9">
    <location>
        <begin position="380"/>
        <end position="401"/>
    </location>
</feature>
<evidence type="ECO:0000256" key="5">
    <source>
        <dbReference type="ARBA" id="ARBA00022777"/>
    </source>
</evidence>
<dbReference type="Pfam" id="PF00069">
    <property type="entry name" value="Pkinase"/>
    <property type="match status" value="1"/>
</dbReference>
<keyword evidence="4 7" id="KW-0547">Nucleotide-binding</keyword>
<keyword evidence="9" id="KW-0812">Transmembrane</keyword>
<evidence type="ECO:0000256" key="4">
    <source>
        <dbReference type="ARBA" id="ARBA00022741"/>
    </source>
</evidence>
<name>A0A853CBG9_9ACTN</name>
<evidence type="ECO:0000256" key="7">
    <source>
        <dbReference type="PROSITE-ProRule" id="PRU10141"/>
    </source>
</evidence>
<dbReference type="EMBL" id="JACBZT010000001">
    <property type="protein sequence ID" value="NYJ04386.1"/>
    <property type="molecule type" value="Genomic_DNA"/>
</dbReference>
<dbReference type="SMART" id="SM00220">
    <property type="entry name" value="S_TKc"/>
    <property type="match status" value="1"/>
</dbReference>
<dbReference type="PROSITE" id="PS00107">
    <property type="entry name" value="PROTEIN_KINASE_ATP"/>
    <property type="match status" value="1"/>
</dbReference>
<dbReference type="RefSeq" id="WP_218859149.1">
    <property type="nucleotide sequence ID" value="NZ_JACBZT010000001.1"/>
</dbReference>
<organism evidence="11 12">
    <name type="scientific">Petropleomorpha daqingensis</name>
    <dbReference type="NCBI Taxonomy" id="2026353"/>
    <lineage>
        <taxon>Bacteria</taxon>
        <taxon>Bacillati</taxon>
        <taxon>Actinomycetota</taxon>
        <taxon>Actinomycetes</taxon>
        <taxon>Geodermatophilales</taxon>
        <taxon>Geodermatophilaceae</taxon>
        <taxon>Petropleomorpha</taxon>
    </lineage>
</organism>
<evidence type="ECO:0000313" key="11">
    <source>
        <dbReference type="EMBL" id="NYJ04386.1"/>
    </source>
</evidence>
<keyword evidence="5 11" id="KW-0418">Kinase</keyword>
<dbReference type="AlphaFoldDB" id="A0A853CBG9"/>
<keyword evidence="3 11" id="KW-0808">Transferase</keyword>
<dbReference type="PROSITE" id="PS00108">
    <property type="entry name" value="PROTEIN_KINASE_ST"/>
    <property type="match status" value="1"/>
</dbReference>
<dbReference type="GO" id="GO:0005524">
    <property type="term" value="F:ATP binding"/>
    <property type="evidence" value="ECO:0007669"/>
    <property type="project" value="UniProtKB-UniRule"/>
</dbReference>
<dbReference type="PANTHER" id="PTHR47197:SF3">
    <property type="entry name" value="DIHYDRO-HEME D1 DEHYDROGENASE"/>
    <property type="match status" value="1"/>
</dbReference>
<dbReference type="InterPro" id="IPR011964">
    <property type="entry name" value="YVTN_b-propeller_repeat"/>
</dbReference>
<feature type="region of interest" description="Disordered" evidence="8">
    <location>
        <begin position="406"/>
        <end position="452"/>
    </location>
</feature>
<dbReference type="InterPro" id="IPR051200">
    <property type="entry name" value="Host-pathogen_enzymatic-act"/>
</dbReference>
<dbReference type="SUPFAM" id="SSF56112">
    <property type="entry name" value="Protein kinase-like (PK-like)"/>
    <property type="match status" value="1"/>
</dbReference>
<evidence type="ECO:0000313" key="12">
    <source>
        <dbReference type="Proteomes" id="UP000541969"/>
    </source>
</evidence>
<feature type="domain" description="Protein kinase" evidence="10">
    <location>
        <begin position="9"/>
        <end position="270"/>
    </location>
</feature>
<evidence type="ECO:0000256" key="3">
    <source>
        <dbReference type="ARBA" id="ARBA00022679"/>
    </source>
</evidence>
<evidence type="ECO:0000259" key="10">
    <source>
        <dbReference type="PROSITE" id="PS50011"/>
    </source>
</evidence>
<dbReference type="InterPro" id="IPR011048">
    <property type="entry name" value="Haem_d1_sf"/>
</dbReference>
<dbReference type="GO" id="GO:0004674">
    <property type="term" value="F:protein serine/threonine kinase activity"/>
    <property type="evidence" value="ECO:0007669"/>
    <property type="project" value="UniProtKB-KW"/>
</dbReference>
<feature type="compositionally biased region" description="Pro residues" evidence="8">
    <location>
        <begin position="323"/>
        <end position="332"/>
    </location>
</feature>
<evidence type="ECO:0000256" key="8">
    <source>
        <dbReference type="SAM" id="MobiDB-lite"/>
    </source>
</evidence>
<keyword evidence="2" id="KW-0723">Serine/threonine-protein kinase</keyword>
<comment type="caution">
    <text evidence="11">The sequence shown here is derived from an EMBL/GenBank/DDBJ whole genome shotgun (WGS) entry which is preliminary data.</text>
</comment>
<feature type="binding site" evidence="7">
    <location>
        <position position="38"/>
    </location>
    <ligand>
        <name>ATP</name>
        <dbReference type="ChEBI" id="CHEBI:30616"/>
    </ligand>
</feature>
<gene>
    <name evidence="11" type="ORF">GGQ55_000664</name>
</gene>
<sequence>MTPRLFGPYELQSLIGVGGMGEVWRARDTRRDRLVAIKLLPESLANDREFTQRFRRESEVAARLREPHVIPIHDYGEIDGRLFIEMRLVDGRDLAGLLQEGPLPPARAVAFVAQIADALDSAHADGLVHRDIKPSNVIVTANDFVYVVDFGIARSLGSTRTALTITGATVGTLDYMAPERFTHEPIDGRTDVYSLACLLCECLTGQRPFPGTDLPSLLYAHLYMEPPRPSQLVEGVPPELDAVVAAGMAKRREDRFATPGELAIAAKAALSAAPTGPVPTAPPTAPSRPAAEPAPAAPYPGEVTPPLAVGLLSADGSHSSVDPLPPPAPLSPQPEAYRSAQPPGAFPPGAYPPGQPPGSPPPPPPFGGPDRAAERRRQRWLVLAGVLVILAVAGALTALLWNRDQGSTASGGSATTSAQTGGSASAGASGKPATPSSAAPSQSIAVPTVDGDPIPVGPSPGYMAVAPNGRFAYIANRTAGVVTVFDTTLNTTTATIPIQAAPPQFVTFSPDGSVAYITVTNADYTYNAVVFVDTKTNSVTATVPVGLRPFAPSTSPDGKLLFVPLHNEGRVEVLDTTTAKEVGSYVVPKNPHWIAISADGHTAYTANHESGVVTVLDLTQGGKVVTTIPVGTSPHSIQISPDGSRVSVVNFDSNNVSVIDTATNTVVATIPVGAKPQDLTYAPDGRHFYTANVNGGTVSVIDTATNSVTATIPTGTSPTSVAVLPDGTKAYVTDLDSGTVRVLRTSSD</sequence>
<dbReference type="SUPFAM" id="SSF51004">
    <property type="entry name" value="C-terminal (heme d1) domain of cytochrome cd1-nitrite reductase"/>
    <property type="match status" value="1"/>
</dbReference>
<dbReference type="FunFam" id="1.10.510.10:FF:000021">
    <property type="entry name" value="Serine/threonine protein kinase"/>
    <property type="match status" value="1"/>
</dbReference>
<keyword evidence="9" id="KW-0472">Membrane</keyword>
<reference evidence="11 12" key="1">
    <citation type="submission" date="2020-07" db="EMBL/GenBank/DDBJ databases">
        <title>Sequencing the genomes of 1000 actinobacteria strains.</title>
        <authorList>
            <person name="Klenk H.-P."/>
        </authorList>
    </citation>
    <scope>NUCLEOTIDE SEQUENCE [LARGE SCALE GENOMIC DNA]</scope>
    <source>
        <strain evidence="11 12">DSM 104001</strain>
    </source>
</reference>
<dbReference type="Proteomes" id="UP000541969">
    <property type="component" value="Unassembled WGS sequence"/>
</dbReference>
<proteinExistence type="predicted"/>
<dbReference type="InterPro" id="IPR000719">
    <property type="entry name" value="Prot_kinase_dom"/>
</dbReference>
<dbReference type="CDD" id="cd14014">
    <property type="entry name" value="STKc_PknB_like"/>
    <property type="match status" value="1"/>
</dbReference>
<dbReference type="Gene3D" id="3.30.200.20">
    <property type="entry name" value="Phosphorylase Kinase, domain 1"/>
    <property type="match status" value="1"/>
</dbReference>
<dbReference type="PROSITE" id="PS50011">
    <property type="entry name" value="PROTEIN_KINASE_DOM"/>
    <property type="match status" value="1"/>
</dbReference>
<accession>A0A853CBG9</accession>
<dbReference type="Gene3D" id="1.10.510.10">
    <property type="entry name" value="Transferase(Phosphotransferase) domain 1"/>
    <property type="match status" value="1"/>
</dbReference>
<evidence type="ECO:0000256" key="1">
    <source>
        <dbReference type="ARBA" id="ARBA00012513"/>
    </source>
</evidence>
<dbReference type="EC" id="2.7.11.1" evidence="1"/>
<feature type="region of interest" description="Disordered" evidence="8">
    <location>
        <begin position="271"/>
        <end position="373"/>
    </location>
</feature>
<dbReference type="InterPro" id="IPR011009">
    <property type="entry name" value="Kinase-like_dom_sf"/>
</dbReference>
<feature type="compositionally biased region" description="Pro residues" evidence="8">
    <location>
        <begin position="344"/>
        <end position="367"/>
    </location>
</feature>
<dbReference type="Pfam" id="PF02239">
    <property type="entry name" value="Cytochrom_D1"/>
    <property type="match status" value="1"/>
</dbReference>
<dbReference type="InterPro" id="IPR017441">
    <property type="entry name" value="Protein_kinase_ATP_BS"/>
</dbReference>
<evidence type="ECO:0000256" key="9">
    <source>
        <dbReference type="SAM" id="Phobius"/>
    </source>
</evidence>